<organism evidence="2 3">
    <name type="scientific">Sarcoptes scabiei</name>
    <name type="common">Itch mite</name>
    <name type="synonym">Acarus scabiei</name>
    <dbReference type="NCBI Taxonomy" id="52283"/>
    <lineage>
        <taxon>Eukaryota</taxon>
        <taxon>Metazoa</taxon>
        <taxon>Ecdysozoa</taxon>
        <taxon>Arthropoda</taxon>
        <taxon>Chelicerata</taxon>
        <taxon>Arachnida</taxon>
        <taxon>Acari</taxon>
        <taxon>Acariformes</taxon>
        <taxon>Sarcoptiformes</taxon>
        <taxon>Astigmata</taxon>
        <taxon>Psoroptidia</taxon>
        <taxon>Sarcoptoidea</taxon>
        <taxon>Sarcoptidae</taxon>
        <taxon>Sarcoptinae</taxon>
        <taxon>Sarcoptes</taxon>
    </lineage>
</organism>
<dbReference type="VEuPathDB" id="VectorBase:SSCA007750"/>
<dbReference type="InterPro" id="IPR054722">
    <property type="entry name" value="PolX-like_BBD"/>
</dbReference>
<dbReference type="EMBL" id="JXLN01011454">
    <property type="protein sequence ID" value="KPM07276.1"/>
    <property type="molecule type" value="Genomic_DNA"/>
</dbReference>
<evidence type="ECO:0000259" key="1">
    <source>
        <dbReference type="Pfam" id="PF22936"/>
    </source>
</evidence>
<accession>A0A132A8G3</accession>
<dbReference type="OrthoDB" id="6516490at2759"/>
<gene>
    <name evidence="2" type="ORF">QR98_0057650</name>
</gene>
<dbReference type="Pfam" id="PF22936">
    <property type="entry name" value="Pol_BBD"/>
    <property type="match status" value="1"/>
</dbReference>
<dbReference type="Proteomes" id="UP000616769">
    <property type="component" value="Unassembled WGS sequence"/>
</dbReference>
<evidence type="ECO:0000313" key="3">
    <source>
        <dbReference type="Proteomes" id="UP000616769"/>
    </source>
</evidence>
<sequence length="152" mass="17089">MKFQCKKKKSKRDSKEEKNTEETARKYVTLCSIFNSKNLVSLVNQNKFIADDGAFFHVLNDSSLVENLKPTREVLATMNGEITATSKGDLVCKIYNGSEWKSCRILDVLVVENQPFNVISIGKICQRENVYATTNKNGIKMFDNGEPVLVGS</sequence>
<evidence type="ECO:0000313" key="2">
    <source>
        <dbReference type="EMBL" id="KPM07276.1"/>
    </source>
</evidence>
<comment type="caution">
    <text evidence="2">The sequence shown here is derived from an EMBL/GenBank/DDBJ whole genome shotgun (WGS) entry which is preliminary data.</text>
</comment>
<name>A0A132A8G3_SARSC</name>
<feature type="domain" description="Retrovirus-related Pol polyprotein from transposon TNT 1-94-like beta-barrel" evidence="1">
    <location>
        <begin position="48"/>
        <end position="127"/>
    </location>
</feature>
<dbReference type="AlphaFoldDB" id="A0A132A8G3"/>
<reference evidence="2 3" key="1">
    <citation type="journal article" date="2015" name="Parasit. Vectors">
        <title>Draft genome of the scabies mite.</title>
        <authorList>
            <person name="Rider S.D.Jr."/>
            <person name="Morgan M.S."/>
            <person name="Arlian L.G."/>
        </authorList>
    </citation>
    <scope>NUCLEOTIDE SEQUENCE [LARGE SCALE GENOMIC DNA]</scope>
    <source>
        <strain evidence="2">Arlian Lab</strain>
    </source>
</reference>
<proteinExistence type="predicted"/>
<protein>
    <recommendedName>
        <fullName evidence="1">Retrovirus-related Pol polyprotein from transposon TNT 1-94-like beta-barrel domain-containing protein</fullName>
    </recommendedName>
</protein>